<dbReference type="SUPFAM" id="SSF160379">
    <property type="entry name" value="SP0830-like"/>
    <property type="match status" value="1"/>
</dbReference>
<gene>
    <name evidence="1" type="ordered locus">REQ_28710</name>
</gene>
<proteinExistence type="predicted"/>
<sequence>MTRYVALLRGINVGGINIKMADLRQVFVELGFNEVKTVLASGNVLFSSDQVDVAGLKATIETALRKVFGYEAWVFVLETATLARIVDAYPFDPERAGWHPYVMFTAEPSVLGGLLEVQDRLDPDIERIAGGDNVLYWEVERGRTLDSTFGKNTGKPKLKAVTTTRNLRTLVKLLK</sequence>
<accession>A0A3S5Y8R6</accession>
<dbReference type="InterPro" id="IPR012545">
    <property type="entry name" value="DUF1697"/>
</dbReference>
<organism evidence="1">
    <name type="scientific">Rhodococcus hoagii (strain 103S)</name>
    <name type="common">Rhodococcus equi</name>
    <dbReference type="NCBI Taxonomy" id="685727"/>
    <lineage>
        <taxon>Bacteria</taxon>
        <taxon>Bacillati</taxon>
        <taxon>Actinomycetota</taxon>
        <taxon>Actinomycetes</taxon>
        <taxon>Mycobacteriales</taxon>
        <taxon>Nocardiaceae</taxon>
        <taxon>Prescottella</taxon>
    </lineage>
</organism>
<dbReference type="PIRSF" id="PIRSF008502">
    <property type="entry name" value="UCP008502"/>
    <property type="match status" value="1"/>
</dbReference>
<dbReference type="Gene3D" id="3.30.70.1280">
    <property type="entry name" value="SP0830-like domains"/>
    <property type="match status" value="1"/>
</dbReference>
<protein>
    <recommendedName>
        <fullName evidence="3">DUF1697 domain-containing protein</fullName>
    </recommendedName>
</protein>
<dbReference type="AlphaFoldDB" id="A0A3S5Y8R6"/>
<dbReference type="Pfam" id="PF08002">
    <property type="entry name" value="DUF1697"/>
    <property type="match status" value="1"/>
</dbReference>
<dbReference type="PANTHER" id="PTHR36439">
    <property type="entry name" value="BLL4334 PROTEIN"/>
    <property type="match status" value="1"/>
</dbReference>
<reference evidence="1" key="1">
    <citation type="journal article" date="2010" name="PLoS Genet.">
        <title>The genome of a pathogenic rhodococcus: cooptive virulence underpinned by key gene acquisitions.</title>
        <authorList>
            <person name="Letek M."/>
            <person name="Gonzalez P."/>
            <person name="Macarthur I."/>
            <person name="Rodriguez H."/>
            <person name="Freeman T.C."/>
            <person name="Valero-Rello A."/>
            <person name="Blanco M."/>
            <person name="Buckley T."/>
            <person name="Cherevach I."/>
            <person name="Fahey R."/>
            <person name="Hapeshi A."/>
            <person name="Holdstock J."/>
            <person name="Leadon D."/>
            <person name="Navas J."/>
            <person name="Ocampo A."/>
            <person name="Quail M.A."/>
            <person name="Sanders M."/>
            <person name="Scortti M.M."/>
            <person name="Prescott J.F."/>
            <person name="Fogarty U."/>
            <person name="Meijer W.G."/>
            <person name="Parkhill J."/>
            <person name="Bentley S.D."/>
            <person name="Vazquez-Boland J.A."/>
        </authorList>
    </citation>
    <scope>NUCLEOTIDE SEQUENCE [LARGE SCALE GENOMIC DNA]</scope>
    <source>
        <strain evidence="1 2">103S</strain>
    </source>
</reference>
<dbReference type="Proteomes" id="UP001154400">
    <property type="component" value="Chromosome"/>
</dbReference>
<evidence type="ECO:0000313" key="2">
    <source>
        <dbReference type="Proteomes" id="UP000006892"/>
    </source>
</evidence>
<dbReference type="PANTHER" id="PTHR36439:SF1">
    <property type="entry name" value="DUF1697 DOMAIN-CONTAINING PROTEIN"/>
    <property type="match status" value="1"/>
</dbReference>
<dbReference type="EMBL" id="FN563149">
    <property type="protein sequence ID" value="CBH48889.1"/>
    <property type="molecule type" value="Genomic_DNA"/>
</dbReference>
<evidence type="ECO:0008006" key="3">
    <source>
        <dbReference type="Google" id="ProtNLM"/>
    </source>
</evidence>
<dbReference type="RefSeq" id="WP_013416426.1">
    <property type="nucleotide sequence ID" value="NC_014659.1"/>
</dbReference>
<evidence type="ECO:0000313" key="1">
    <source>
        <dbReference type="EMBL" id="CBH48889.1"/>
    </source>
</evidence>
<dbReference type="KEGG" id="req:REQ_28710"/>
<name>A0A3S5Y8R6_RHOH1</name>